<dbReference type="GO" id="GO:0005634">
    <property type="term" value="C:nucleus"/>
    <property type="evidence" value="ECO:0007669"/>
    <property type="project" value="UniProtKB-SubCell"/>
</dbReference>
<evidence type="ECO:0000256" key="6">
    <source>
        <dbReference type="ARBA" id="ARBA00023242"/>
    </source>
</evidence>
<keyword evidence="3" id="KW-0694">RNA-binding</keyword>
<evidence type="ECO:0000256" key="3">
    <source>
        <dbReference type="ARBA" id="ARBA00022884"/>
    </source>
</evidence>
<dbReference type="STRING" id="75743.A0A401PC89"/>
<keyword evidence="9" id="KW-1185">Reference proteome</keyword>
<dbReference type="GO" id="GO:0003712">
    <property type="term" value="F:transcription coregulator activity"/>
    <property type="evidence" value="ECO:0007669"/>
    <property type="project" value="InterPro"/>
</dbReference>
<evidence type="ECO:0000256" key="4">
    <source>
        <dbReference type="ARBA" id="ARBA00023015"/>
    </source>
</evidence>
<dbReference type="Proteomes" id="UP000288216">
    <property type="component" value="Unassembled WGS sequence"/>
</dbReference>
<evidence type="ECO:0000313" key="9">
    <source>
        <dbReference type="Proteomes" id="UP000288216"/>
    </source>
</evidence>
<feature type="compositionally biased region" description="Polar residues" evidence="7">
    <location>
        <begin position="252"/>
        <end position="264"/>
    </location>
</feature>
<dbReference type="GO" id="GO:0045944">
    <property type="term" value="P:positive regulation of transcription by RNA polymerase II"/>
    <property type="evidence" value="ECO:0007669"/>
    <property type="project" value="TreeGrafter"/>
</dbReference>
<dbReference type="InterPro" id="IPR034605">
    <property type="entry name" value="PGC-1"/>
</dbReference>
<dbReference type="AlphaFoldDB" id="A0A401PC89"/>
<keyword evidence="5" id="KW-0804">Transcription</keyword>
<evidence type="ECO:0000313" key="8">
    <source>
        <dbReference type="EMBL" id="GCB70728.1"/>
    </source>
</evidence>
<feature type="region of interest" description="Disordered" evidence="7">
    <location>
        <begin position="238"/>
        <end position="284"/>
    </location>
</feature>
<feature type="compositionally biased region" description="Polar residues" evidence="7">
    <location>
        <begin position="186"/>
        <end position="197"/>
    </location>
</feature>
<evidence type="ECO:0000256" key="5">
    <source>
        <dbReference type="ARBA" id="ARBA00023163"/>
    </source>
</evidence>
<dbReference type="OMA" id="STCQPQK"/>
<reference evidence="8 9" key="1">
    <citation type="journal article" date="2018" name="Nat. Ecol. Evol.">
        <title>Shark genomes provide insights into elasmobranch evolution and the origin of vertebrates.</title>
        <authorList>
            <person name="Hara Y"/>
            <person name="Yamaguchi K"/>
            <person name="Onimaru K"/>
            <person name="Kadota M"/>
            <person name="Koyanagi M"/>
            <person name="Keeley SD"/>
            <person name="Tatsumi K"/>
            <person name="Tanaka K"/>
            <person name="Motone F"/>
            <person name="Kageyama Y"/>
            <person name="Nozu R"/>
            <person name="Adachi N"/>
            <person name="Nishimura O"/>
            <person name="Nakagawa R"/>
            <person name="Tanegashima C"/>
            <person name="Kiyatake I"/>
            <person name="Matsumoto R"/>
            <person name="Murakumo K"/>
            <person name="Nishida K"/>
            <person name="Terakita A"/>
            <person name="Kuratani S"/>
            <person name="Sato K"/>
            <person name="Hyodo S Kuraku.S."/>
        </authorList>
    </citation>
    <scope>NUCLEOTIDE SEQUENCE [LARGE SCALE GENOMIC DNA]</scope>
</reference>
<feature type="region of interest" description="Disordered" evidence="7">
    <location>
        <begin position="145"/>
        <end position="164"/>
    </location>
</feature>
<keyword evidence="2" id="KW-0597">Phosphoprotein</keyword>
<evidence type="ECO:0008006" key="10">
    <source>
        <dbReference type="Google" id="ProtNLM"/>
    </source>
</evidence>
<dbReference type="PANTHER" id="PTHR15528:SF12">
    <property type="entry name" value="PEROXISOME PROLIFERATOR-ACTIVATED RECEPTOR GAMMA COACTIVATOR 1-BETA"/>
    <property type="match status" value="1"/>
</dbReference>
<feature type="compositionally biased region" description="Polar residues" evidence="7">
    <location>
        <begin position="145"/>
        <end position="158"/>
    </location>
</feature>
<dbReference type="PANTHER" id="PTHR15528">
    <property type="entry name" value="PEROXISOME PROLIFERATOR ACTIVATED RECEPTOR GAMMA COACTIVATOR 1 PGC-1 -RELATED"/>
    <property type="match status" value="1"/>
</dbReference>
<evidence type="ECO:0000256" key="7">
    <source>
        <dbReference type="SAM" id="MobiDB-lite"/>
    </source>
</evidence>
<evidence type="ECO:0000256" key="2">
    <source>
        <dbReference type="ARBA" id="ARBA00022553"/>
    </source>
</evidence>
<organism evidence="8 9">
    <name type="scientific">Scyliorhinus torazame</name>
    <name type="common">Cloudy catshark</name>
    <name type="synonym">Catulus torazame</name>
    <dbReference type="NCBI Taxonomy" id="75743"/>
    <lineage>
        <taxon>Eukaryota</taxon>
        <taxon>Metazoa</taxon>
        <taxon>Chordata</taxon>
        <taxon>Craniata</taxon>
        <taxon>Vertebrata</taxon>
        <taxon>Chondrichthyes</taxon>
        <taxon>Elasmobranchii</taxon>
        <taxon>Galeomorphii</taxon>
        <taxon>Galeoidea</taxon>
        <taxon>Carcharhiniformes</taxon>
        <taxon>Scyliorhinidae</taxon>
        <taxon>Scyliorhinus</taxon>
    </lineage>
</organism>
<gene>
    <name evidence="8" type="ORF">scyTo_0008658</name>
</gene>
<comment type="subcellular location">
    <subcellularLocation>
        <location evidence="1">Nucleus</location>
    </subcellularLocation>
</comment>
<feature type="region of interest" description="Disordered" evidence="7">
    <location>
        <begin position="180"/>
        <end position="222"/>
    </location>
</feature>
<feature type="compositionally biased region" description="Polar residues" evidence="7">
    <location>
        <begin position="210"/>
        <end position="220"/>
    </location>
</feature>
<feature type="non-terminal residue" evidence="8">
    <location>
        <position position="1"/>
    </location>
</feature>
<protein>
    <recommendedName>
        <fullName evidence="10">Peroxisome proliferator-activated receptor gamma coactivator 1-alpha</fullName>
    </recommendedName>
</protein>
<dbReference type="OrthoDB" id="10047851at2759"/>
<dbReference type="EMBL" id="BFAA01003362">
    <property type="protein sequence ID" value="GCB70728.1"/>
    <property type="molecule type" value="Genomic_DNA"/>
</dbReference>
<proteinExistence type="predicted"/>
<accession>A0A401PC89</accession>
<dbReference type="GO" id="GO:0003723">
    <property type="term" value="F:RNA binding"/>
    <property type="evidence" value="ECO:0007669"/>
    <property type="project" value="UniProtKB-KW"/>
</dbReference>
<evidence type="ECO:0000256" key="1">
    <source>
        <dbReference type="ARBA" id="ARBA00004123"/>
    </source>
</evidence>
<keyword evidence="6" id="KW-0539">Nucleus</keyword>
<sequence>LSLSLSHTHTYTHREKMADCTLMDEDFSLFVFNYLTENAESQFGSVAGEDRLYSDFPEIDLSQLDVNDLDSVSCLSELQWDNDQTEISSSQYSTDDSELFEIIEEENEALLAALTETLDDIQVDDVSLSAFKELADGVVTDSLETASLSTPDGSPSTTKADEPSLLRKLLLTPQNVHLNYERQKRSNMTSHASSNYKSKSHRPSLKVEGPQSNKPRSTCQRQHRAFTELHKHLTSTTCPSLFKTDDSKLTNKDQSSSVWTSQYHQSHHQQAKPTSLLLSPESER</sequence>
<keyword evidence="4" id="KW-0805">Transcription regulation</keyword>
<name>A0A401PC89_SCYTO</name>
<comment type="caution">
    <text evidence="8">The sequence shown here is derived from an EMBL/GenBank/DDBJ whole genome shotgun (WGS) entry which is preliminary data.</text>
</comment>